<dbReference type="EMBL" id="BATB01000004">
    <property type="protein sequence ID" value="GAD54556.1"/>
    <property type="molecule type" value="Genomic_DNA"/>
</dbReference>
<feature type="compositionally biased region" description="Basic and acidic residues" evidence="1">
    <location>
        <begin position="521"/>
        <end position="532"/>
    </location>
</feature>
<dbReference type="GO" id="GO:0030488">
    <property type="term" value="P:tRNA methylation"/>
    <property type="evidence" value="ECO:0007669"/>
    <property type="project" value="TreeGrafter"/>
</dbReference>
<keyword evidence="2" id="KW-0472">Membrane</keyword>
<keyword evidence="2" id="KW-1133">Transmembrane helix</keyword>
<dbReference type="eggNOG" id="COG0486">
    <property type="taxonomic scope" value="Bacteria"/>
</dbReference>
<reference evidence="4" key="1">
    <citation type="journal article" date="2013" name="Genome Announc.">
        <title>Draft Genome Sequence of Loktanella cinnabarina LL-001T, Isolated from Deep-Sea Floor Sediment.</title>
        <authorList>
            <person name="Nishi S."/>
            <person name="Tsubouchi T."/>
            <person name="Takaki Y."/>
            <person name="Koyanagi R."/>
            <person name="Satoh N."/>
            <person name="Maruyama T."/>
            <person name="Hatada Y."/>
        </authorList>
    </citation>
    <scope>NUCLEOTIDE SEQUENCE [LARGE SCALE GENOMIC DNA]</scope>
    <source>
        <strain evidence="4">LL-001</strain>
    </source>
</reference>
<feature type="transmembrane region" description="Helical" evidence="2">
    <location>
        <begin position="46"/>
        <end position="67"/>
    </location>
</feature>
<dbReference type="Proteomes" id="UP000016566">
    <property type="component" value="Unassembled WGS sequence"/>
</dbReference>
<feature type="region of interest" description="Disordered" evidence="1">
    <location>
        <begin position="512"/>
        <end position="544"/>
    </location>
</feature>
<dbReference type="InterPro" id="IPR006073">
    <property type="entry name" value="GTP-bd"/>
</dbReference>
<evidence type="ECO:0000313" key="4">
    <source>
        <dbReference type="EMBL" id="GAD54556.1"/>
    </source>
</evidence>
<evidence type="ECO:0000256" key="1">
    <source>
        <dbReference type="SAM" id="MobiDB-lite"/>
    </source>
</evidence>
<dbReference type="Pfam" id="PF01926">
    <property type="entry name" value="MMR_HSR1"/>
    <property type="match status" value="1"/>
</dbReference>
<dbReference type="Gene3D" id="3.40.50.300">
    <property type="entry name" value="P-loop containing nucleotide triphosphate hydrolases"/>
    <property type="match status" value="1"/>
</dbReference>
<evidence type="ECO:0000256" key="2">
    <source>
        <dbReference type="SAM" id="Phobius"/>
    </source>
</evidence>
<keyword evidence="2" id="KW-0812">Transmembrane</keyword>
<proteinExistence type="predicted"/>
<evidence type="ECO:0000259" key="3">
    <source>
        <dbReference type="Pfam" id="PF01926"/>
    </source>
</evidence>
<evidence type="ECO:0000313" key="5">
    <source>
        <dbReference type="Proteomes" id="UP000016566"/>
    </source>
</evidence>
<name>U2YII3_9RHOB</name>
<dbReference type="STRING" id="1337093.MBELCI_0608"/>
<feature type="transmembrane region" description="Helical" evidence="2">
    <location>
        <begin position="20"/>
        <end position="40"/>
    </location>
</feature>
<organism evidence="4 5">
    <name type="scientific">Limimaricola cinnabarinus LL-001</name>
    <dbReference type="NCBI Taxonomy" id="1337093"/>
    <lineage>
        <taxon>Bacteria</taxon>
        <taxon>Pseudomonadati</taxon>
        <taxon>Pseudomonadota</taxon>
        <taxon>Alphaproteobacteria</taxon>
        <taxon>Rhodobacterales</taxon>
        <taxon>Paracoccaceae</taxon>
        <taxon>Limimaricola</taxon>
    </lineage>
</organism>
<dbReference type="PANTHER" id="PTHR42714">
    <property type="entry name" value="TRNA MODIFICATION GTPASE GTPBP3"/>
    <property type="match status" value="1"/>
</dbReference>
<dbReference type="GO" id="GO:0005829">
    <property type="term" value="C:cytosol"/>
    <property type="evidence" value="ECO:0007669"/>
    <property type="project" value="TreeGrafter"/>
</dbReference>
<dbReference type="GO" id="GO:0005525">
    <property type="term" value="F:GTP binding"/>
    <property type="evidence" value="ECO:0007669"/>
    <property type="project" value="InterPro"/>
</dbReference>
<dbReference type="PANTHER" id="PTHR42714:SF2">
    <property type="entry name" value="TRNA MODIFICATION GTPASE GTPBP3, MITOCHONDRIAL"/>
    <property type="match status" value="1"/>
</dbReference>
<dbReference type="GO" id="GO:0002098">
    <property type="term" value="P:tRNA wobble uridine modification"/>
    <property type="evidence" value="ECO:0007669"/>
    <property type="project" value="TreeGrafter"/>
</dbReference>
<protein>
    <recommendedName>
        <fullName evidence="3">G domain-containing protein</fullName>
    </recommendedName>
</protein>
<dbReference type="AlphaFoldDB" id="U2YII3"/>
<gene>
    <name evidence="4" type="ORF">MBELCI_0608</name>
</gene>
<keyword evidence="5" id="KW-1185">Reference proteome</keyword>
<accession>U2YII3</accession>
<comment type="caution">
    <text evidence="4">The sequence shown here is derived from an EMBL/GenBank/DDBJ whole genome shotgun (WGS) entry which is preliminary data.</text>
</comment>
<feature type="domain" description="G" evidence="3">
    <location>
        <begin position="288"/>
        <end position="375"/>
    </location>
</feature>
<dbReference type="InterPro" id="IPR027417">
    <property type="entry name" value="P-loop_NTPase"/>
</dbReference>
<dbReference type="SUPFAM" id="SSF52540">
    <property type="entry name" value="P-loop containing nucleoside triphosphate hydrolases"/>
    <property type="match status" value="1"/>
</dbReference>
<dbReference type="RefSeq" id="WP_021692664.1">
    <property type="nucleotide sequence ID" value="NZ_BATB01000004.1"/>
</dbReference>
<dbReference type="OrthoDB" id="238366at2"/>
<sequence>MKRRPLARMRGALLRWDRLLIAVSLALPFLVPFLLGFLWLTEHEWLLPYLGVSIAIAALAFGMRWLARRRPGGGEAPSMLMGEMKVESDPVWSDTERATFRAARDRIERETTEPVAWTELPDLALSVIDDIAKGMGQADRKALDFTLPEALLLTERAASRYRDHLRRHVPFSDRISLHTIHWIWKHRGRAQLAMDAAFAGHRVLRFALNPAKGVLREVEWLMAGGNSSYLGTQMMGVLQAVLLEEVAHAAVELYSGRLRFSDAELLQFQLDETRADKARLAQPDAPLRVLVLGQVSAGKSTLINALLGEERTETDMAATTEGVLAYEAAIDGTDCVLLDTQGLDGTVARQRMLLDEMTQSDMVLWVLRANRPGRAADVALYEAFEAWFAEHSDRRRPPVLPVATAVDRLAPDWPYPEHQMPREVRDRVSEAMDAIANDMKGLRPRPVSAGEPEWNLDAVRSALSGAVSEGLLVQRNRLRLAAARHARSGDAQIVRSGRGLWQGAKLVGGKLLGRWGGSENARPEAGRGEEAKPVPPETSGDHSP</sequence>